<evidence type="ECO:0000259" key="4">
    <source>
        <dbReference type="PROSITE" id="PS01124"/>
    </source>
</evidence>
<keyword evidence="2" id="KW-0238">DNA-binding</keyword>
<gene>
    <name evidence="5" type="ORF">P0Y65_16420</name>
</gene>
<feature type="domain" description="HTH araC/xylS-type" evidence="4">
    <location>
        <begin position="188"/>
        <end position="286"/>
    </location>
</feature>
<dbReference type="GO" id="GO:0003700">
    <property type="term" value="F:DNA-binding transcription factor activity"/>
    <property type="evidence" value="ECO:0007669"/>
    <property type="project" value="InterPro"/>
</dbReference>
<dbReference type="SUPFAM" id="SSF46689">
    <property type="entry name" value="Homeodomain-like"/>
    <property type="match status" value="2"/>
</dbReference>
<evidence type="ECO:0000313" key="5">
    <source>
        <dbReference type="EMBL" id="WEK03762.1"/>
    </source>
</evidence>
<evidence type="ECO:0000256" key="3">
    <source>
        <dbReference type="ARBA" id="ARBA00023163"/>
    </source>
</evidence>
<dbReference type="InterPro" id="IPR009057">
    <property type="entry name" value="Homeodomain-like_sf"/>
</dbReference>
<organism evidence="5 6">
    <name type="scientific">Candidatus Devosia phytovorans</name>
    <dbReference type="NCBI Taxonomy" id="3121372"/>
    <lineage>
        <taxon>Bacteria</taxon>
        <taxon>Pseudomonadati</taxon>
        <taxon>Pseudomonadota</taxon>
        <taxon>Alphaproteobacteria</taxon>
        <taxon>Hyphomicrobiales</taxon>
        <taxon>Devosiaceae</taxon>
        <taxon>Devosia</taxon>
    </lineage>
</organism>
<name>A0AAJ5VT01_9HYPH</name>
<dbReference type="EMBL" id="CP119312">
    <property type="protein sequence ID" value="WEK03762.1"/>
    <property type="molecule type" value="Genomic_DNA"/>
</dbReference>
<accession>A0AAJ5VT01</accession>
<dbReference type="Gene3D" id="1.10.10.60">
    <property type="entry name" value="Homeodomain-like"/>
    <property type="match status" value="2"/>
</dbReference>
<dbReference type="Proteomes" id="UP001217476">
    <property type="component" value="Chromosome"/>
</dbReference>
<dbReference type="GO" id="GO:0043565">
    <property type="term" value="F:sequence-specific DNA binding"/>
    <property type="evidence" value="ECO:0007669"/>
    <property type="project" value="InterPro"/>
</dbReference>
<proteinExistence type="predicted"/>
<dbReference type="InterPro" id="IPR018060">
    <property type="entry name" value="HTH_AraC"/>
</dbReference>
<dbReference type="InterPro" id="IPR050204">
    <property type="entry name" value="AraC_XylS_family_regulators"/>
</dbReference>
<protein>
    <submittedName>
        <fullName evidence="5">AraC family transcriptional regulator</fullName>
    </submittedName>
</protein>
<dbReference type="AlphaFoldDB" id="A0AAJ5VT01"/>
<dbReference type="PANTHER" id="PTHR46796">
    <property type="entry name" value="HTH-TYPE TRANSCRIPTIONAL ACTIVATOR RHAS-RELATED"/>
    <property type="match status" value="1"/>
</dbReference>
<keyword evidence="3" id="KW-0804">Transcription</keyword>
<keyword evidence="1" id="KW-0805">Transcription regulation</keyword>
<dbReference type="SMART" id="SM00342">
    <property type="entry name" value="HTH_ARAC"/>
    <property type="match status" value="1"/>
</dbReference>
<evidence type="ECO:0000256" key="2">
    <source>
        <dbReference type="ARBA" id="ARBA00023125"/>
    </source>
</evidence>
<sequence length="291" mass="32046">MFHPQMQSRIEGFAPNGGPNWRSWQGMLADVWDVQGEAGAGGEYVSPHARLFVILDETPADAILLTDDPGRVPDGAAGRLSYIPPNMRTWSIVPRQARLCHLDLHLDLGHLRNRLGLSLDALPGDAARLMFDNPVIQALSGLLARECQQAARHDAYGESLALAICVELFELPRQALELKGQLSPRRLRMACKYLGDRCLEAVRLQDLAEHVGLSSSYFSAAFKASTGLSPLQWQMRARIERVKALLESGAGSLSHLAGTTGFADQAHMTRVFKQYTGQTPLAWLKARERAL</sequence>
<dbReference type="PROSITE" id="PS01124">
    <property type="entry name" value="HTH_ARAC_FAMILY_2"/>
    <property type="match status" value="1"/>
</dbReference>
<reference evidence="5" key="1">
    <citation type="submission" date="2023-03" db="EMBL/GenBank/DDBJ databases">
        <title>Andean soil-derived lignocellulolytic bacterial consortium as a source of novel taxa and putative plastic-active enzymes.</title>
        <authorList>
            <person name="Diaz-Garcia L."/>
            <person name="Chuvochina M."/>
            <person name="Feuerriegel G."/>
            <person name="Bunk B."/>
            <person name="Sproer C."/>
            <person name="Streit W.R."/>
            <person name="Rodriguez L.M."/>
            <person name="Overmann J."/>
            <person name="Jimenez D.J."/>
        </authorList>
    </citation>
    <scope>NUCLEOTIDE SEQUENCE</scope>
    <source>
        <strain evidence="5">MAG 4196</strain>
    </source>
</reference>
<dbReference type="PANTHER" id="PTHR46796:SF14">
    <property type="entry name" value="TRANSCRIPTIONAL REGULATORY PROTEIN"/>
    <property type="match status" value="1"/>
</dbReference>
<dbReference type="Pfam" id="PF12833">
    <property type="entry name" value="HTH_18"/>
    <property type="match status" value="1"/>
</dbReference>
<evidence type="ECO:0000313" key="6">
    <source>
        <dbReference type="Proteomes" id="UP001217476"/>
    </source>
</evidence>
<evidence type="ECO:0000256" key="1">
    <source>
        <dbReference type="ARBA" id="ARBA00023015"/>
    </source>
</evidence>